<proteinExistence type="inferred from homology"/>
<organism evidence="7 8">
    <name type="scientific">Iris pallida</name>
    <name type="common">Sweet iris</name>
    <dbReference type="NCBI Taxonomy" id="29817"/>
    <lineage>
        <taxon>Eukaryota</taxon>
        <taxon>Viridiplantae</taxon>
        <taxon>Streptophyta</taxon>
        <taxon>Embryophyta</taxon>
        <taxon>Tracheophyta</taxon>
        <taxon>Spermatophyta</taxon>
        <taxon>Magnoliopsida</taxon>
        <taxon>Liliopsida</taxon>
        <taxon>Asparagales</taxon>
        <taxon>Iridaceae</taxon>
        <taxon>Iridoideae</taxon>
        <taxon>Irideae</taxon>
        <taxon>Iris</taxon>
    </lineage>
</organism>
<dbReference type="EMBL" id="JANAVB010031019">
    <property type="protein sequence ID" value="KAJ6812506.1"/>
    <property type="molecule type" value="Genomic_DNA"/>
</dbReference>
<gene>
    <name evidence="7" type="ORF">M6B38_147880</name>
</gene>
<comment type="caution">
    <text evidence="7">The sequence shown here is derived from an EMBL/GenBank/DDBJ whole genome shotgun (WGS) entry which is preliminary data.</text>
</comment>
<evidence type="ECO:0008006" key="9">
    <source>
        <dbReference type="Google" id="ProtNLM"/>
    </source>
</evidence>
<reference evidence="7" key="1">
    <citation type="journal article" date="2023" name="GigaByte">
        <title>Genome assembly of the bearded iris, Iris pallida Lam.</title>
        <authorList>
            <person name="Bruccoleri R.E."/>
            <person name="Oakeley E.J."/>
            <person name="Faust A.M.E."/>
            <person name="Altorfer M."/>
            <person name="Dessus-Babus S."/>
            <person name="Burckhardt D."/>
            <person name="Oertli M."/>
            <person name="Naumann U."/>
            <person name="Petersen F."/>
            <person name="Wong J."/>
        </authorList>
    </citation>
    <scope>NUCLEOTIDE SEQUENCE</scope>
    <source>
        <strain evidence="7">GSM-AAB239-AS_SAM_17_03QT</strain>
    </source>
</reference>
<evidence type="ECO:0000256" key="4">
    <source>
        <dbReference type="ARBA" id="ARBA00023054"/>
    </source>
</evidence>
<dbReference type="PANTHER" id="PTHR33405:SF17">
    <property type="entry name" value="PROTEIN FLC EXPRESSOR"/>
    <property type="match status" value="1"/>
</dbReference>
<reference evidence="7" key="2">
    <citation type="submission" date="2023-04" db="EMBL/GenBank/DDBJ databases">
        <authorList>
            <person name="Bruccoleri R.E."/>
            <person name="Oakeley E.J."/>
            <person name="Faust A.-M."/>
            <person name="Dessus-Babus S."/>
            <person name="Altorfer M."/>
            <person name="Burckhardt D."/>
            <person name="Oertli M."/>
            <person name="Naumann U."/>
            <person name="Petersen F."/>
            <person name="Wong J."/>
        </authorList>
    </citation>
    <scope>NUCLEOTIDE SEQUENCE</scope>
    <source>
        <strain evidence="7">GSM-AAB239-AS_SAM_17_03QT</strain>
        <tissue evidence="7">Leaf</tissue>
    </source>
</reference>
<evidence type="ECO:0000256" key="2">
    <source>
        <dbReference type="ARBA" id="ARBA00022473"/>
    </source>
</evidence>
<keyword evidence="2" id="KW-0217">Developmental protein</keyword>
<name>A0AAX6F828_IRIPA</name>
<evidence type="ECO:0000256" key="5">
    <source>
        <dbReference type="ARBA" id="ARBA00023089"/>
    </source>
</evidence>
<evidence type="ECO:0000313" key="7">
    <source>
        <dbReference type="EMBL" id="KAJ6812506.1"/>
    </source>
</evidence>
<keyword evidence="4 6" id="KW-0175">Coiled coil</keyword>
<dbReference type="GO" id="GO:0030154">
    <property type="term" value="P:cell differentiation"/>
    <property type="evidence" value="ECO:0007669"/>
    <property type="project" value="UniProtKB-KW"/>
</dbReference>
<dbReference type="GO" id="GO:0009908">
    <property type="term" value="P:flower development"/>
    <property type="evidence" value="ECO:0007669"/>
    <property type="project" value="UniProtKB-KW"/>
</dbReference>
<keyword evidence="3" id="KW-0221">Differentiation</keyword>
<comment type="similarity">
    <text evidence="1">Belongs to the FLX family.</text>
</comment>
<dbReference type="InterPro" id="IPR040353">
    <property type="entry name" value="FLX/FLX-like"/>
</dbReference>
<accession>A0AAX6F828</accession>
<evidence type="ECO:0000256" key="1">
    <source>
        <dbReference type="ARBA" id="ARBA00005405"/>
    </source>
</evidence>
<evidence type="ECO:0000256" key="6">
    <source>
        <dbReference type="SAM" id="Coils"/>
    </source>
</evidence>
<feature type="coiled-coil region" evidence="6">
    <location>
        <begin position="39"/>
        <end position="73"/>
    </location>
</feature>
<keyword evidence="5" id="KW-0287">Flowering</keyword>
<keyword evidence="8" id="KW-1185">Reference proteome</keyword>
<dbReference type="AlphaFoldDB" id="A0AAX6F828"/>
<evidence type="ECO:0000256" key="3">
    <source>
        <dbReference type="ARBA" id="ARBA00022782"/>
    </source>
</evidence>
<protein>
    <recommendedName>
        <fullName evidence="9">Protein FLC EXPRESSOR</fullName>
    </recommendedName>
</protein>
<evidence type="ECO:0000313" key="8">
    <source>
        <dbReference type="Proteomes" id="UP001140949"/>
    </source>
</evidence>
<dbReference type="Proteomes" id="UP001140949">
    <property type="component" value="Unassembled WGS sequence"/>
</dbReference>
<feature type="coiled-coil region" evidence="6">
    <location>
        <begin position="130"/>
        <end position="230"/>
    </location>
</feature>
<sequence>MAGRRRLPPHVIRVDNNPTSLFRYHHQLPPPPHHPASVVAALEDRLAAQHREIQNLLVDNQRLAATHAALKQELTSSRHSLHLTADSAARTKANSDAQVREVYERCMKMEDEVRAADAMRLELVQVRSDVVKLGQVREELLERLKELKGELARVREEMGRSEEIKAEIEMMRKELERGRLAVEYEKKAHADNLEQSQAMEKNMLSLAREVEKLRAELANAEKRARAAAAAAAAANPGHGYADTYGNSEMAYGGNTYTDAYSLHKVGVNSGSQYGFTASSHSSYDIQQSHAH</sequence>
<dbReference type="PANTHER" id="PTHR33405">
    <property type="entry name" value="PROTEIN FLX-LIKE 2"/>
    <property type="match status" value="1"/>
</dbReference>